<dbReference type="InterPro" id="IPR031734">
    <property type="entry name" value="MBF2"/>
</dbReference>
<gene>
    <name evidence="3" type="ORF">CINC_LOCUS8177</name>
</gene>
<feature type="chain" id="PRO_5040172518" evidence="2">
    <location>
        <begin position="17"/>
        <end position="308"/>
    </location>
</feature>
<dbReference type="OrthoDB" id="7409408at2759"/>
<feature type="signal peptide" evidence="2">
    <location>
        <begin position="1"/>
        <end position="16"/>
    </location>
</feature>
<feature type="compositionally biased region" description="Polar residues" evidence="1">
    <location>
        <begin position="267"/>
        <end position="279"/>
    </location>
</feature>
<reference evidence="3" key="1">
    <citation type="submission" date="2021-12" db="EMBL/GenBank/DDBJ databases">
        <authorList>
            <person name="King R."/>
        </authorList>
    </citation>
    <scope>NUCLEOTIDE SEQUENCE</scope>
</reference>
<name>A0A9P0BVI4_CHRIL</name>
<keyword evidence="2" id="KW-0732">Signal</keyword>
<evidence type="ECO:0000313" key="4">
    <source>
        <dbReference type="Proteomes" id="UP001154114"/>
    </source>
</evidence>
<accession>A0A9P0BVI4</accession>
<feature type="region of interest" description="Disordered" evidence="1">
    <location>
        <begin position="263"/>
        <end position="308"/>
    </location>
</feature>
<keyword evidence="4" id="KW-1185">Reference proteome</keyword>
<dbReference type="EMBL" id="LR824028">
    <property type="protein sequence ID" value="CAH0598349.1"/>
    <property type="molecule type" value="Genomic_DNA"/>
</dbReference>
<evidence type="ECO:0000313" key="3">
    <source>
        <dbReference type="EMBL" id="CAH0598349.1"/>
    </source>
</evidence>
<dbReference type="Proteomes" id="UP001154114">
    <property type="component" value="Chromosome 25"/>
</dbReference>
<evidence type="ECO:0000256" key="2">
    <source>
        <dbReference type="SAM" id="SignalP"/>
    </source>
</evidence>
<dbReference type="AlphaFoldDB" id="A0A9P0BVI4"/>
<sequence length="308" mass="34076">MYILVAFVGCLAVASAADLTVGVEGGKVIFEQNVTASPAIWRQVKNLTVNATENDVISRVVVIDNRAEKDGEAQIVEGGEGYDNVTIELKSPAVFRGFDFTIKVFGQNNDGQVQQTSQTFGNDGQVQQTPQILGNDGQVQQTPEILVNEGQSQVPMKDLNVNDETQQHEREADVIEQKPTDDQQQVQIPAVANEQIRQNRETEQKQAQVPVTVAKEVKPEETQQSIADKNYKEFKGVVSQIFDGEAKKENEKDAAIVKPAVLDKDLNQQVQKSEVSTTPKAEPKETQVDEDIQQVKGQHKLPLPYVRQ</sequence>
<protein>
    <submittedName>
        <fullName evidence="3">Uncharacterized protein</fullName>
    </submittedName>
</protein>
<proteinExistence type="predicted"/>
<organism evidence="3 4">
    <name type="scientific">Chrysodeixis includens</name>
    <name type="common">Soybean looper</name>
    <name type="synonym">Pseudoplusia includens</name>
    <dbReference type="NCBI Taxonomy" id="689277"/>
    <lineage>
        <taxon>Eukaryota</taxon>
        <taxon>Metazoa</taxon>
        <taxon>Ecdysozoa</taxon>
        <taxon>Arthropoda</taxon>
        <taxon>Hexapoda</taxon>
        <taxon>Insecta</taxon>
        <taxon>Pterygota</taxon>
        <taxon>Neoptera</taxon>
        <taxon>Endopterygota</taxon>
        <taxon>Lepidoptera</taxon>
        <taxon>Glossata</taxon>
        <taxon>Ditrysia</taxon>
        <taxon>Noctuoidea</taxon>
        <taxon>Noctuidae</taxon>
        <taxon>Plusiinae</taxon>
        <taxon>Chrysodeixis</taxon>
    </lineage>
</organism>
<dbReference type="Pfam" id="PF15868">
    <property type="entry name" value="MBF2"/>
    <property type="match status" value="1"/>
</dbReference>
<evidence type="ECO:0000256" key="1">
    <source>
        <dbReference type="SAM" id="MobiDB-lite"/>
    </source>
</evidence>